<feature type="transmembrane region" description="Helical" evidence="6">
    <location>
        <begin position="81"/>
        <end position="102"/>
    </location>
</feature>
<comment type="subcellular location">
    <subcellularLocation>
        <location evidence="1">Membrane</location>
        <topology evidence="1">Multi-pass membrane protein</topology>
    </subcellularLocation>
</comment>
<dbReference type="OrthoDB" id="1277691at2759"/>
<evidence type="ECO:0000256" key="6">
    <source>
        <dbReference type="RuleBase" id="RU004379"/>
    </source>
</evidence>
<evidence type="ECO:0000256" key="2">
    <source>
        <dbReference type="ARBA" id="ARBA00010350"/>
    </source>
</evidence>
<dbReference type="GO" id="GO:0031966">
    <property type="term" value="C:mitochondrial membrane"/>
    <property type="evidence" value="ECO:0007669"/>
    <property type="project" value="TreeGrafter"/>
</dbReference>
<keyword evidence="4 6" id="KW-1133">Transmembrane helix</keyword>
<evidence type="ECO:0000256" key="3">
    <source>
        <dbReference type="ARBA" id="ARBA00022692"/>
    </source>
</evidence>
<proteinExistence type="inferred from homology"/>
<accession>A0A6J1NSV8</accession>
<gene>
    <name evidence="8" type="primary">LOC112052921</name>
</gene>
<reference evidence="8" key="1">
    <citation type="submission" date="2025-08" db="UniProtKB">
        <authorList>
            <consortium name="RefSeq"/>
        </authorList>
    </citation>
    <scope>IDENTIFICATION</scope>
</reference>
<dbReference type="CTD" id="38936"/>
<dbReference type="CDD" id="cd10430">
    <property type="entry name" value="BI-1"/>
    <property type="match status" value="1"/>
</dbReference>
<comment type="similarity">
    <text evidence="2 6">Belongs to the BI1 family.</text>
</comment>
<feature type="transmembrane region" description="Helical" evidence="6">
    <location>
        <begin position="143"/>
        <end position="164"/>
    </location>
</feature>
<dbReference type="PANTHER" id="PTHR23291">
    <property type="entry name" value="BAX INHIBITOR-RELATED"/>
    <property type="match status" value="1"/>
</dbReference>
<name>A0A6J1NSV8_BICAN</name>
<dbReference type="GO" id="GO:0019899">
    <property type="term" value="F:enzyme binding"/>
    <property type="evidence" value="ECO:0007669"/>
    <property type="project" value="TreeGrafter"/>
</dbReference>
<evidence type="ECO:0000313" key="8">
    <source>
        <dbReference type="RefSeq" id="XP_023947938.1"/>
    </source>
</evidence>
<dbReference type="KEGG" id="bany:112052921"/>
<dbReference type="GO" id="GO:0033119">
    <property type="term" value="P:negative regulation of RNA splicing"/>
    <property type="evidence" value="ECO:0007669"/>
    <property type="project" value="TreeGrafter"/>
</dbReference>
<organism evidence="7 8">
    <name type="scientific">Bicyclus anynana</name>
    <name type="common">Squinting bush brown butterfly</name>
    <dbReference type="NCBI Taxonomy" id="110368"/>
    <lineage>
        <taxon>Eukaryota</taxon>
        <taxon>Metazoa</taxon>
        <taxon>Ecdysozoa</taxon>
        <taxon>Arthropoda</taxon>
        <taxon>Hexapoda</taxon>
        <taxon>Insecta</taxon>
        <taxon>Pterygota</taxon>
        <taxon>Neoptera</taxon>
        <taxon>Endopterygota</taxon>
        <taxon>Lepidoptera</taxon>
        <taxon>Glossata</taxon>
        <taxon>Ditrysia</taxon>
        <taxon>Papilionoidea</taxon>
        <taxon>Nymphalidae</taxon>
        <taxon>Satyrinae</taxon>
        <taxon>Satyrini</taxon>
        <taxon>Mycalesina</taxon>
        <taxon>Bicyclus</taxon>
    </lineage>
</organism>
<dbReference type="Pfam" id="PF01027">
    <property type="entry name" value="Bax1-I"/>
    <property type="match status" value="1"/>
</dbReference>
<dbReference type="PANTHER" id="PTHR23291:SF32">
    <property type="entry name" value="BAX INHIBITOR 1"/>
    <property type="match status" value="1"/>
</dbReference>
<evidence type="ECO:0000256" key="4">
    <source>
        <dbReference type="ARBA" id="ARBA00022989"/>
    </source>
</evidence>
<dbReference type="Proteomes" id="UP001652582">
    <property type="component" value="Chromosome 5"/>
</dbReference>
<keyword evidence="3 6" id="KW-0812">Transmembrane</keyword>
<keyword evidence="5 6" id="KW-0472">Membrane</keyword>
<evidence type="ECO:0000313" key="7">
    <source>
        <dbReference type="Proteomes" id="UP001652582"/>
    </source>
</evidence>
<dbReference type="RefSeq" id="XP_023947938.1">
    <property type="nucleotide sequence ID" value="XM_024092170.2"/>
</dbReference>
<protein>
    <submittedName>
        <fullName evidence="8">Bax inhibitor 1</fullName>
    </submittedName>
</protein>
<feature type="transmembrane region" description="Helical" evidence="6">
    <location>
        <begin position="170"/>
        <end position="189"/>
    </location>
</feature>
<keyword evidence="7" id="KW-1185">Reference proteome</keyword>
<sequence length="234" mass="26063">MTPNIQTFINSFQNRLESPVRQHLKNVYGTLMMTCGAASAGVYVDMYTRFQAGILSAIAGAALMLMLIATPDNGKNTKLRLGYLLGFGLTTGMGLGPLLEYVSIIDPAIIVTALLGTTLVFVCFSIAAMLGERGSWLFLGGPLMTLIASMSLMTLANLFMQSFILSQVHIYLGLMVMCGFVLFDTQLIIEKRRMGNKDFVQHALELFIDFVGMFRRLLIILTQKEENNRRRRRD</sequence>
<dbReference type="GO" id="GO:2001234">
    <property type="term" value="P:negative regulation of apoptotic signaling pathway"/>
    <property type="evidence" value="ECO:0007669"/>
    <property type="project" value="TreeGrafter"/>
</dbReference>
<dbReference type="GO" id="GO:0034620">
    <property type="term" value="P:cellular response to unfolded protein"/>
    <property type="evidence" value="ECO:0007669"/>
    <property type="project" value="TreeGrafter"/>
</dbReference>
<evidence type="ECO:0000256" key="1">
    <source>
        <dbReference type="ARBA" id="ARBA00004141"/>
    </source>
</evidence>
<dbReference type="GeneID" id="112052921"/>
<evidence type="ECO:0000256" key="5">
    <source>
        <dbReference type="ARBA" id="ARBA00023136"/>
    </source>
</evidence>
<feature type="transmembrane region" description="Helical" evidence="6">
    <location>
        <begin position="50"/>
        <end position="69"/>
    </location>
</feature>
<feature type="transmembrane region" description="Helical" evidence="6">
    <location>
        <begin position="108"/>
        <end position="131"/>
    </location>
</feature>
<dbReference type="InterPro" id="IPR006214">
    <property type="entry name" value="Bax_inhibitor_1-related"/>
</dbReference>
<dbReference type="AlphaFoldDB" id="A0A6J1NSV8"/>